<dbReference type="InterPro" id="IPR021752">
    <property type="entry name" value="TF_Rrn7_Zf"/>
</dbReference>
<dbReference type="InterPro" id="IPR048538">
    <property type="entry name" value="Rrn7_cyclin_C"/>
</dbReference>
<protein>
    <recommendedName>
        <fullName evidence="15">RRN7-type domain-containing protein</fullName>
    </recommendedName>
</protein>
<dbReference type="GO" id="GO:0001164">
    <property type="term" value="F:RNA polymerase I core promoter sequence-specific DNA binding"/>
    <property type="evidence" value="ECO:0007669"/>
    <property type="project" value="InterPro"/>
</dbReference>
<dbReference type="InterPro" id="IPR033599">
    <property type="entry name" value="TAF1B/Rrn7"/>
</dbReference>
<evidence type="ECO:0000256" key="4">
    <source>
        <dbReference type="ARBA" id="ARBA00022771"/>
    </source>
</evidence>
<keyword evidence="7" id="KW-0238">DNA-binding</keyword>
<evidence type="ECO:0000259" key="12">
    <source>
        <dbReference type="Pfam" id="PF20645"/>
    </source>
</evidence>
<dbReference type="GeneID" id="62198053"/>
<dbReference type="OrthoDB" id="428577at2759"/>
<feature type="domain" description="Rrn7/TAF1B N-terminal cyclin" evidence="11">
    <location>
        <begin position="103"/>
        <end position="197"/>
    </location>
</feature>
<evidence type="ECO:0000256" key="2">
    <source>
        <dbReference type="ARBA" id="ARBA00006899"/>
    </source>
</evidence>
<dbReference type="GO" id="GO:0008270">
    <property type="term" value="F:zinc ion binding"/>
    <property type="evidence" value="ECO:0007669"/>
    <property type="project" value="UniProtKB-KW"/>
</dbReference>
<dbReference type="Pfam" id="PF20644">
    <property type="entry name" value="Rrn7_cyclin_N"/>
    <property type="match status" value="1"/>
</dbReference>
<evidence type="ECO:0000256" key="1">
    <source>
        <dbReference type="ARBA" id="ARBA00004604"/>
    </source>
</evidence>
<organism evidence="13 14">
    <name type="scientific">Eeniella nana</name>
    <name type="common">Yeast</name>
    <name type="synonym">Brettanomyces nanus</name>
    <dbReference type="NCBI Taxonomy" id="13502"/>
    <lineage>
        <taxon>Eukaryota</taxon>
        <taxon>Fungi</taxon>
        <taxon>Dikarya</taxon>
        <taxon>Ascomycota</taxon>
        <taxon>Saccharomycotina</taxon>
        <taxon>Pichiomycetes</taxon>
        <taxon>Pichiales</taxon>
        <taxon>Pichiaceae</taxon>
        <taxon>Brettanomyces</taxon>
    </lineage>
</organism>
<dbReference type="KEGG" id="bnn:FOA43_004653"/>
<feature type="domain" description="RRN7-type" evidence="10">
    <location>
        <begin position="7"/>
        <end position="38"/>
    </location>
</feature>
<gene>
    <name evidence="13" type="ORF">FOA43_004653</name>
</gene>
<evidence type="ECO:0000313" key="13">
    <source>
        <dbReference type="EMBL" id="QPG77246.1"/>
    </source>
</evidence>
<dbReference type="Proteomes" id="UP000662931">
    <property type="component" value="Chromosome 4"/>
</dbReference>
<evidence type="ECO:0000313" key="14">
    <source>
        <dbReference type="Proteomes" id="UP000662931"/>
    </source>
</evidence>
<comment type="subcellular location">
    <subcellularLocation>
        <location evidence="1">Nucleus</location>
        <location evidence="1">Nucleolus</location>
    </subcellularLocation>
</comment>
<keyword evidence="8" id="KW-0804">Transcription</keyword>
<keyword evidence="14" id="KW-1185">Reference proteome</keyword>
<reference evidence="13" key="1">
    <citation type="submission" date="2020-10" db="EMBL/GenBank/DDBJ databases">
        <authorList>
            <person name="Roach M.J.R."/>
        </authorList>
    </citation>
    <scope>NUCLEOTIDE SEQUENCE</scope>
    <source>
        <strain evidence="13">CBS 1945</strain>
    </source>
</reference>
<dbReference type="PANTHER" id="PTHR31576:SF2">
    <property type="entry name" value="TATA BOX-BINDING PROTEIN-ASSOCIATED FACTOR RNA POLYMERASE I SUBUNIT B"/>
    <property type="match status" value="1"/>
</dbReference>
<keyword evidence="3" id="KW-0479">Metal-binding</keyword>
<evidence type="ECO:0000256" key="8">
    <source>
        <dbReference type="ARBA" id="ARBA00023163"/>
    </source>
</evidence>
<dbReference type="EMBL" id="CP064815">
    <property type="protein sequence ID" value="QPG77246.1"/>
    <property type="molecule type" value="Genomic_DNA"/>
</dbReference>
<keyword evidence="4" id="KW-0863">Zinc-finger</keyword>
<name>A0A875S7B5_EENNA</name>
<accession>A0A875S7B5</accession>
<dbReference type="GO" id="GO:0070860">
    <property type="term" value="C:RNA polymerase I core factor complex"/>
    <property type="evidence" value="ECO:0007669"/>
    <property type="project" value="InterPro"/>
</dbReference>
<keyword evidence="5" id="KW-0862">Zinc</keyword>
<dbReference type="InterPro" id="IPR048540">
    <property type="entry name" value="Rrn7_cyclin_N"/>
</dbReference>
<evidence type="ECO:0000256" key="6">
    <source>
        <dbReference type="ARBA" id="ARBA00023015"/>
    </source>
</evidence>
<dbReference type="Pfam" id="PF20645">
    <property type="entry name" value="Rrn7_cyclin_C"/>
    <property type="match status" value="1"/>
</dbReference>
<keyword evidence="6" id="KW-0805">Transcription regulation</keyword>
<dbReference type="PANTHER" id="PTHR31576">
    <property type="entry name" value="TATA BOX-BINDING PROTEIN-ASSOCIATED FACTOR RNA POLYMERASE I SUBUNIT B"/>
    <property type="match status" value="1"/>
</dbReference>
<evidence type="ECO:0000256" key="9">
    <source>
        <dbReference type="ARBA" id="ARBA00023242"/>
    </source>
</evidence>
<dbReference type="AlphaFoldDB" id="A0A875S7B5"/>
<keyword evidence="9" id="KW-0539">Nucleus</keyword>
<feature type="domain" description="Rrn7/TAF1B C-terminal cyclin" evidence="12">
    <location>
        <begin position="230"/>
        <end position="316"/>
    </location>
</feature>
<evidence type="ECO:0000256" key="3">
    <source>
        <dbReference type="ARBA" id="ARBA00022723"/>
    </source>
</evidence>
<evidence type="ECO:0000256" key="7">
    <source>
        <dbReference type="ARBA" id="ARBA00023125"/>
    </source>
</evidence>
<evidence type="ECO:0000259" key="10">
    <source>
        <dbReference type="Pfam" id="PF11781"/>
    </source>
</evidence>
<comment type="similarity">
    <text evidence="2">Belongs to the RRN7/TAF1B family.</text>
</comment>
<evidence type="ECO:0000259" key="11">
    <source>
        <dbReference type="Pfam" id="PF20644"/>
    </source>
</evidence>
<evidence type="ECO:0008006" key="15">
    <source>
        <dbReference type="Google" id="ProtNLM"/>
    </source>
</evidence>
<dbReference type="Pfam" id="PF11781">
    <property type="entry name" value="Zn_ribbon_RRN7"/>
    <property type="match status" value="1"/>
</dbReference>
<proteinExistence type="inferred from homology"/>
<sequence length="482" mass="55451">MSTVGYRRGPVCGVDNCPSKLWRLIDGRNVCQYGHVNEDAIELNDEDENIASAASQGFTRRLNNVSGLTKSQARHKRVEMLKLGQTNSLLYGKQLNLMLVRAMQVILCKQIKCLAEHYNIQGDTFVKVAKRYWCLLLAHMYHGKKSPGEKMSLVFNDLFMVCYLALLQVNAPVYMMDLLNLATLERIPFMKAENSVPPSISRRIPLTSFPLLKGSLISKRSYYNLKGWNRILDSPVTLTNYKLNYLPLLVRLVLKLYLPLEIVTLVKNIIVVLDVKLTLQPGELHPELKLVGLIIVMTKLYFHSSAKTRYNNWVALYYADISKLDTDLDPARVEAKLQNHSSPEELVQWDSDEIEQAAKLFYRYYLPPIRNENIANHKKHSTTKKVIVQRLNAIFPIEELEGNEPERALESYKTHLADIYSKLYEDRALNIDDANCHPYEHLIDLLVDGFKMDTGLTLEDFKDIVRYGDNTLKEYHRTLTNN</sequence>
<dbReference type="GO" id="GO:0042790">
    <property type="term" value="P:nucleolar large rRNA transcription by RNA polymerase I"/>
    <property type="evidence" value="ECO:0007669"/>
    <property type="project" value="TreeGrafter"/>
</dbReference>
<dbReference type="RefSeq" id="XP_038780811.1">
    <property type="nucleotide sequence ID" value="XM_038924883.1"/>
</dbReference>
<evidence type="ECO:0000256" key="5">
    <source>
        <dbReference type="ARBA" id="ARBA00022833"/>
    </source>
</evidence>